<dbReference type="NCBIfam" id="TIGR01182">
    <property type="entry name" value="eda"/>
    <property type="match status" value="1"/>
</dbReference>
<accession>A0A2V3U3X0</accession>
<keyword evidence="10" id="KW-1185">Reference proteome</keyword>
<proteinExistence type="inferred from homology"/>
<dbReference type="EC" id="4.1.2.14" evidence="5"/>
<evidence type="ECO:0000256" key="7">
    <source>
        <dbReference type="ARBA" id="ARBA00023270"/>
    </source>
</evidence>
<evidence type="ECO:0000256" key="4">
    <source>
        <dbReference type="ARBA" id="ARBA00011233"/>
    </source>
</evidence>
<dbReference type="Pfam" id="PF01081">
    <property type="entry name" value="Aldolase"/>
    <property type="match status" value="1"/>
</dbReference>
<comment type="subunit">
    <text evidence="4">Homotrimer.</text>
</comment>
<protein>
    <recommendedName>
        <fullName evidence="5">2-dehydro-3-deoxy-phosphogluconate aldolase</fullName>
        <ecNumber evidence="5">4.1.2.14</ecNumber>
    </recommendedName>
</protein>
<comment type="similarity">
    <text evidence="3">Belongs to the KHG/KDPG aldolase family.</text>
</comment>
<gene>
    <name evidence="9" type="ORF">C7450_107288</name>
</gene>
<evidence type="ECO:0000313" key="9">
    <source>
        <dbReference type="EMBL" id="PXW57247.1"/>
    </source>
</evidence>
<name>A0A2V3U3X0_9HYPH</name>
<dbReference type="InterPro" id="IPR031337">
    <property type="entry name" value="KDPG/KHG_AS_1"/>
</dbReference>
<organism evidence="9 10">
    <name type="scientific">Chelatococcus asaccharovorans</name>
    <dbReference type="NCBI Taxonomy" id="28210"/>
    <lineage>
        <taxon>Bacteria</taxon>
        <taxon>Pseudomonadati</taxon>
        <taxon>Pseudomonadota</taxon>
        <taxon>Alphaproteobacteria</taxon>
        <taxon>Hyphomicrobiales</taxon>
        <taxon>Chelatococcaceae</taxon>
        <taxon>Chelatococcus</taxon>
    </lineage>
</organism>
<keyword evidence="7" id="KW-0704">Schiff base</keyword>
<comment type="pathway">
    <text evidence="2">Carbohydrate acid metabolism; 2-dehydro-3-deoxy-D-gluconate degradation; D-glyceraldehyde 3-phosphate and pyruvate from 2-dehydro-3-deoxy-D-gluconate: step 2/2.</text>
</comment>
<dbReference type="PANTHER" id="PTHR30246">
    <property type="entry name" value="2-KETO-3-DEOXY-6-PHOSPHOGLUCONATE ALDOLASE"/>
    <property type="match status" value="1"/>
</dbReference>
<keyword evidence="6" id="KW-0456">Lyase</keyword>
<evidence type="ECO:0000256" key="5">
    <source>
        <dbReference type="ARBA" id="ARBA00013063"/>
    </source>
</evidence>
<evidence type="ECO:0000256" key="2">
    <source>
        <dbReference type="ARBA" id="ARBA00004736"/>
    </source>
</evidence>
<reference evidence="9 10" key="1">
    <citation type="submission" date="2018-05" db="EMBL/GenBank/DDBJ databases">
        <title>Genomic Encyclopedia of Type Strains, Phase IV (KMG-IV): sequencing the most valuable type-strain genomes for metagenomic binning, comparative biology and taxonomic classification.</title>
        <authorList>
            <person name="Goeker M."/>
        </authorList>
    </citation>
    <scope>NUCLEOTIDE SEQUENCE [LARGE SCALE GENOMIC DNA]</scope>
    <source>
        <strain evidence="9 10">DSM 6462</strain>
    </source>
</reference>
<dbReference type="PROSITE" id="PS00160">
    <property type="entry name" value="ALDOLASE_KDPG_KHG_2"/>
    <property type="match status" value="1"/>
</dbReference>
<evidence type="ECO:0000256" key="6">
    <source>
        <dbReference type="ARBA" id="ARBA00023239"/>
    </source>
</evidence>
<evidence type="ECO:0000313" key="10">
    <source>
        <dbReference type="Proteomes" id="UP000248021"/>
    </source>
</evidence>
<dbReference type="NCBIfam" id="NF004325">
    <property type="entry name" value="PRK05718.1"/>
    <property type="match status" value="1"/>
</dbReference>
<evidence type="ECO:0000256" key="1">
    <source>
        <dbReference type="ARBA" id="ARBA00000654"/>
    </source>
</evidence>
<dbReference type="EMBL" id="QJJK01000007">
    <property type="protein sequence ID" value="PXW57247.1"/>
    <property type="molecule type" value="Genomic_DNA"/>
</dbReference>
<dbReference type="PROSITE" id="PS00159">
    <property type="entry name" value="ALDOLASE_KDPG_KHG_1"/>
    <property type="match status" value="1"/>
</dbReference>
<dbReference type="AlphaFoldDB" id="A0A2V3U3X0"/>
<dbReference type="SUPFAM" id="SSF51569">
    <property type="entry name" value="Aldolase"/>
    <property type="match status" value="1"/>
</dbReference>
<evidence type="ECO:0000256" key="8">
    <source>
        <dbReference type="ARBA" id="ARBA00023277"/>
    </source>
</evidence>
<comment type="caution">
    <text evidence="9">The sequence shown here is derived from an EMBL/GenBank/DDBJ whole genome shotgun (WGS) entry which is preliminary data.</text>
</comment>
<dbReference type="InterPro" id="IPR031338">
    <property type="entry name" value="KDPG/KHG_AS_2"/>
</dbReference>
<dbReference type="Proteomes" id="UP000248021">
    <property type="component" value="Unassembled WGS sequence"/>
</dbReference>
<dbReference type="GO" id="GO:0008675">
    <property type="term" value="F:2-dehydro-3-deoxy-phosphogluconate aldolase activity"/>
    <property type="evidence" value="ECO:0007669"/>
    <property type="project" value="UniProtKB-EC"/>
</dbReference>
<sequence length="244" mass="25526">MTDVAIGRYGPRVTTGHMATGRFERVNGIGLMQGYVERIRRCGVVPVVTVPDIEAAVPLTQALADGGIDVVELTLRTAAGLKAVEAVARQCPDVLVIAGTLTLPEHFAAVKEAGAAVAVSPGFNEPLHHAAVAADLPWLPGIATASELMSAMALGRSLVKFFPAGLAGGVKMLKALSGPFPDATFCPTGGVDPDNLKDYLTLPQVVCVGGSWLVPLKAVTERNWGQIRTLAQEARDRVDALRGN</sequence>
<comment type="catalytic activity">
    <reaction evidence="1">
        <text>2-dehydro-3-deoxy-6-phospho-D-gluconate = D-glyceraldehyde 3-phosphate + pyruvate</text>
        <dbReference type="Rhea" id="RHEA:17089"/>
        <dbReference type="ChEBI" id="CHEBI:15361"/>
        <dbReference type="ChEBI" id="CHEBI:57569"/>
        <dbReference type="ChEBI" id="CHEBI:59776"/>
        <dbReference type="EC" id="4.1.2.14"/>
    </reaction>
</comment>
<dbReference type="InterPro" id="IPR000887">
    <property type="entry name" value="Aldlse_KDPG_KHG"/>
</dbReference>
<keyword evidence="8" id="KW-0119">Carbohydrate metabolism</keyword>
<dbReference type="InterPro" id="IPR013785">
    <property type="entry name" value="Aldolase_TIM"/>
</dbReference>
<evidence type="ECO:0000256" key="3">
    <source>
        <dbReference type="ARBA" id="ARBA00006906"/>
    </source>
</evidence>
<dbReference type="CDD" id="cd00452">
    <property type="entry name" value="KDPG_aldolase"/>
    <property type="match status" value="1"/>
</dbReference>
<dbReference type="Gene3D" id="3.20.20.70">
    <property type="entry name" value="Aldolase class I"/>
    <property type="match status" value="1"/>
</dbReference>
<dbReference type="PANTHER" id="PTHR30246:SF1">
    <property type="entry name" value="2-DEHYDRO-3-DEOXY-6-PHOSPHOGALACTONATE ALDOLASE-RELATED"/>
    <property type="match status" value="1"/>
</dbReference>